<evidence type="ECO:0000313" key="2">
    <source>
        <dbReference type="Proteomes" id="UP001501444"/>
    </source>
</evidence>
<keyword evidence="2" id="KW-1185">Reference proteome</keyword>
<reference evidence="2" key="1">
    <citation type="journal article" date="2019" name="Int. J. Syst. Evol. Microbiol.">
        <title>The Global Catalogue of Microorganisms (GCM) 10K type strain sequencing project: providing services to taxonomists for standard genome sequencing and annotation.</title>
        <authorList>
            <consortium name="The Broad Institute Genomics Platform"/>
            <consortium name="The Broad Institute Genome Sequencing Center for Infectious Disease"/>
            <person name="Wu L."/>
            <person name="Ma J."/>
        </authorList>
    </citation>
    <scope>NUCLEOTIDE SEQUENCE [LARGE SCALE GENOMIC DNA]</scope>
    <source>
        <strain evidence="2">JCM 3272</strain>
    </source>
</reference>
<name>A0ABP5T9B5_9ACTN</name>
<sequence length="72" mass="8182">MPDRPSCRCGAPVARLRHALRWLTEFADAVDAGRRLDCGCRDDRTRYVCGCGRTACEQHRSDPHDREETVHA</sequence>
<protein>
    <submittedName>
        <fullName evidence="1">Uncharacterized protein</fullName>
    </submittedName>
</protein>
<organism evidence="1 2">
    <name type="scientific">Dactylosporangium salmoneum</name>
    <dbReference type="NCBI Taxonomy" id="53361"/>
    <lineage>
        <taxon>Bacteria</taxon>
        <taxon>Bacillati</taxon>
        <taxon>Actinomycetota</taxon>
        <taxon>Actinomycetes</taxon>
        <taxon>Micromonosporales</taxon>
        <taxon>Micromonosporaceae</taxon>
        <taxon>Dactylosporangium</taxon>
    </lineage>
</organism>
<dbReference type="Proteomes" id="UP001501444">
    <property type="component" value="Unassembled WGS sequence"/>
</dbReference>
<accession>A0ABP5T9B5</accession>
<comment type="caution">
    <text evidence="1">The sequence shown here is derived from an EMBL/GenBank/DDBJ whole genome shotgun (WGS) entry which is preliminary data.</text>
</comment>
<evidence type="ECO:0000313" key="1">
    <source>
        <dbReference type="EMBL" id="GAA2346784.1"/>
    </source>
</evidence>
<dbReference type="EMBL" id="BAAARV010000025">
    <property type="protein sequence ID" value="GAA2346784.1"/>
    <property type="molecule type" value="Genomic_DNA"/>
</dbReference>
<proteinExistence type="predicted"/>
<dbReference type="RefSeq" id="WP_344613330.1">
    <property type="nucleotide sequence ID" value="NZ_BAAARV010000025.1"/>
</dbReference>
<gene>
    <name evidence="1" type="ORF">GCM10010170_033810</name>
</gene>